<organism evidence="2 3">
    <name type="scientific">Bodo saltans</name>
    <name type="common">Flagellated protozoan</name>
    <dbReference type="NCBI Taxonomy" id="75058"/>
    <lineage>
        <taxon>Eukaryota</taxon>
        <taxon>Discoba</taxon>
        <taxon>Euglenozoa</taxon>
        <taxon>Kinetoplastea</taxon>
        <taxon>Metakinetoplastina</taxon>
        <taxon>Eubodonida</taxon>
        <taxon>Bodonidae</taxon>
        <taxon>Bodo</taxon>
    </lineage>
</organism>
<dbReference type="EMBL" id="CYKH01002148">
    <property type="protein sequence ID" value="CUI15440.1"/>
    <property type="molecule type" value="Genomic_DNA"/>
</dbReference>
<sequence>MGCCCSVDEAMLRSERGATNPKEPHTEWSARMLADIGTDVHAVSRDFPRMQVRLRDPDEDTSNHNDTTSPTAPHSNPKQRHARVLQNVVAIAALCGERDTIGNQVQQWLDSAMASNAPLLDQPDASPVFRQMQADTSMIAVVAPSNEPADESNATTLRAACKTFRILEYLVQGIVFYPVQRLAHLLWFPWSTRITDFEWHSFVCTRPQFPEHIYVIHRQVSRNYVEKKDISSTPAFEFEWDLVIAIKSTTGDFDDAQINMRRVTVRTGGSAAEGCFGASQDAQLMQDRIDQLTQRVMDSFHVEVEKKK</sequence>
<name>A0A0S4KIC3_BODSA</name>
<evidence type="ECO:0000313" key="2">
    <source>
        <dbReference type="EMBL" id="CUI15440.1"/>
    </source>
</evidence>
<feature type="region of interest" description="Disordered" evidence="1">
    <location>
        <begin position="54"/>
        <end position="81"/>
    </location>
</feature>
<feature type="compositionally biased region" description="Polar residues" evidence="1">
    <location>
        <begin position="64"/>
        <end position="76"/>
    </location>
</feature>
<accession>A0A0S4KIC3</accession>
<dbReference type="AlphaFoldDB" id="A0A0S4KIC3"/>
<gene>
    <name evidence="2" type="ORF">BSAL_42385</name>
</gene>
<dbReference type="Proteomes" id="UP000051952">
    <property type="component" value="Unassembled WGS sequence"/>
</dbReference>
<evidence type="ECO:0000313" key="3">
    <source>
        <dbReference type="Proteomes" id="UP000051952"/>
    </source>
</evidence>
<dbReference type="OrthoDB" id="273734at2759"/>
<keyword evidence="3" id="KW-1185">Reference proteome</keyword>
<proteinExistence type="predicted"/>
<protein>
    <submittedName>
        <fullName evidence="2">Uncharacterized protein</fullName>
    </submittedName>
</protein>
<evidence type="ECO:0000256" key="1">
    <source>
        <dbReference type="SAM" id="MobiDB-lite"/>
    </source>
</evidence>
<dbReference type="VEuPathDB" id="TriTrypDB:BSAL_42385"/>
<reference evidence="3" key="1">
    <citation type="submission" date="2015-09" db="EMBL/GenBank/DDBJ databases">
        <authorList>
            <consortium name="Pathogen Informatics"/>
        </authorList>
    </citation>
    <scope>NUCLEOTIDE SEQUENCE [LARGE SCALE GENOMIC DNA]</scope>
    <source>
        <strain evidence="3">Lake Konstanz</strain>
    </source>
</reference>